<proteinExistence type="predicted"/>
<keyword evidence="1" id="KW-1133">Transmembrane helix</keyword>
<organism evidence="2 3">
    <name type="scientific">Helianthus annuus</name>
    <name type="common">Common sunflower</name>
    <dbReference type="NCBI Taxonomy" id="4232"/>
    <lineage>
        <taxon>Eukaryota</taxon>
        <taxon>Viridiplantae</taxon>
        <taxon>Streptophyta</taxon>
        <taxon>Embryophyta</taxon>
        <taxon>Tracheophyta</taxon>
        <taxon>Spermatophyta</taxon>
        <taxon>Magnoliopsida</taxon>
        <taxon>eudicotyledons</taxon>
        <taxon>Gunneridae</taxon>
        <taxon>Pentapetalae</taxon>
        <taxon>asterids</taxon>
        <taxon>campanulids</taxon>
        <taxon>Asterales</taxon>
        <taxon>Asteraceae</taxon>
        <taxon>Asteroideae</taxon>
        <taxon>Heliantheae alliance</taxon>
        <taxon>Heliantheae</taxon>
        <taxon>Helianthus</taxon>
    </lineage>
</organism>
<dbReference type="EC" id="3.6.4.6" evidence="2"/>
<comment type="caution">
    <text evidence="2">The sequence shown here is derived from an EMBL/GenBank/DDBJ whole genome shotgun (WGS) entry which is preliminary data.</text>
</comment>
<keyword evidence="2" id="KW-0378">Hydrolase</keyword>
<dbReference type="Gramene" id="mRNA:HanXRQr2_Chr07g0311481">
    <property type="protein sequence ID" value="CDS:HanXRQr2_Chr07g0311481.1"/>
    <property type="gene ID" value="HanXRQr2_Chr07g0311481"/>
</dbReference>
<reference evidence="2" key="1">
    <citation type="journal article" date="2017" name="Nature">
        <title>The sunflower genome provides insights into oil metabolism, flowering and Asterid evolution.</title>
        <authorList>
            <person name="Badouin H."/>
            <person name="Gouzy J."/>
            <person name="Grassa C.J."/>
            <person name="Murat F."/>
            <person name="Staton S.E."/>
            <person name="Cottret L."/>
            <person name="Lelandais-Briere C."/>
            <person name="Owens G.L."/>
            <person name="Carrere S."/>
            <person name="Mayjonade B."/>
            <person name="Legrand L."/>
            <person name="Gill N."/>
            <person name="Kane N.C."/>
            <person name="Bowers J.E."/>
            <person name="Hubner S."/>
            <person name="Bellec A."/>
            <person name="Berard A."/>
            <person name="Berges H."/>
            <person name="Blanchet N."/>
            <person name="Boniface M.C."/>
            <person name="Brunel D."/>
            <person name="Catrice O."/>
            <person name="Chaidir N."/>
            <person name="Claudel C."/>
            <person name="Donnadieu C."/>
            <person name="Faraut T."/>
            <person name="Fievet G."/>
            <person name="Helmstetter N."/>
            <person name="King M."/>
            <person name="Knapp S.J."/>
            <person name="Lai Z."/>
            <person name="Le Paslier M.C."/>
            <person name="Lippi Y."/>
            <person name="Lorenzon L."/>
            <person name="Mandel J.R."/>
            <person name="Marage G."/>
            <person name="Marchand G."/>
            <person name="Marquand E."/>
            <person name="Bret-Mestries E."/>
            <person name="Morien E."/>
            <person name="Nambeesan S."/>
            <person name="Nguyen T."/>
            <person name="Pegot-Espagnet P."/>
            <person name="Pouilly N."/>
            <person name="Raftis F."/>
            <person name="Sallet E."/>
            <person name="Schiex T."/>
            <person name="Thomas J."/>
            <person name="Vandecasteele C."/>
            <person name="Vares D."/>
            <person name="Vear F."/>
            <person name="Vautrin S."/>
            <person name="Crespi M."/>
            <person name="Mangin B."/>
            <person name="Burke J.M."/>
            <person name="Salse J."/>
            <person name="Munos S."/>
            <person name="Vincourt P."/>
            <person name="Rieseberg L.H."/>
            <person name="Langlade N.B."/>
        </authorList>
    </citation>
    <scope>NUCLEOTIDE SEQUENCE</scope>
    <source>
        <tissue evidence="2">Leaves</tissue>
    </source>
</reference>
<keyword evidence="1" id="KW-0812">Transmembrane</keyword>
<dbReference type="Gene3D" id="6.10.20.150">
    <property type="match status" value="1"/>
</dbReference>
<dbReference type="AlphaFoldDB" id="A0A9K3IP38"/>
<keyword evidence="3" id="KW-1185">Reference proteome</keyword>
<evidence type="ECO:0000313" key="3">
    <source>
        <dbReference type="Proteomes" id="UP000215914"/>
    </source>
</evidence>
<keyword evidence="1" id="KW-0472">Membrane</keyword>
<name>A0A9K3IP38_HELAN</name>
<evidence type="ECO:0000313" key="2">
    <source>
        <dbReference type="EMBL" id="KAF5800039.1"/>
    </source>
</evidence>
<evidence type="ECO:0000256" key="1">
    <source>
        <dbReference type="SAM" id="Phobius"/>
    </source>
</evidence>
<dbReference type="Proteomes" id="UP000215914">
    <property type="component" value="Unassembled WGS sequence"/>
</dbReference>
<sequence>MEEDVEDEVPEIKAAHFEESMKFARRSVSDAAFVSTWHLLRLCSSLEVSGRSLGSLRLAVRLLVPVGRTLLLLLLVRLMMMIFITSFKARHSLS</sequence>
<gene>
    <name evidence="2" type="ORF">HanXRQr2_Chr07g0311481</name>
</gene>
<dbReference type="GO" id="GO:0016787">
    <property type="term" value="F:hydrolase activity"/>
    <property type="evidence" value="ECO:0007669"/>
    <property type="project" value="UniProtKB-KW"/>
</dbReference>
<accession>A0A9K3IP38</accession>
<protein>
    <submittedName>
        <fullName evidence="2">Vesicle-fusing ATPase</fullName>
        <ecNumber evidence="2">3.6.4.6</ecNumber>
    </submittedName>
</protein>
<dbReference type="EMBL" id="MNCJ02000322">
    <property type="protein sequence ID" value="KAF5800039.1"/>
    <property type="molecule type" value="Genomic_DNA"/>
</dbReference>
<feature type="transmembrane region" description="Helical" evidence="1">
    <location>
        <begin position="62"/>
        <end position="84"/>
    </location>
</feature>
<reference evidence="2" key="2">
    <citation type="submission" date="2020-06" db="EMBL/GenBank/DDBJ databases">
        <title>Helianthus annuus Genome sequencing and assembly Release 2.</title>
        <authorList>
            <person name="Gouzy J."/>
            <person name="Langlade N."/>
            <person name="Munos S."/>
        </authorList>
    </citation>
    <scope>NUCLEOTIDE SEQUENCE</scope>
    <source>
        <tissue evidence="2">Leaves</tissue>
    </source>
</reference>